<proteinExistence type="predicted"/>
<dbReference type="EMBL" id="BAABFU010000003">
    <property type="protein sequence ID" value="GAA4351939.1"/>
    <property type="molecule type" value="Genomic_DNA"/>
</dbReference>
<dbReference type="InterPro" id="IPR036188">
    <property type="entry name" value="FAD/NAD-bd_sf"/>
</dbReference>
<dbReference type="PANTHER" id="PTHR13847:SF281">
    <property type="entry name" value="FAD DEPENDENT OXIDOREDUCTASE DOMAIN-CONTAINING PROTEIN"/>
    <property type="match status" value="1"/>
</dbReference>
<keyword evidence="1" id="KW-0560">Oxidoreductase</keyword>
<dbReference type="RefSeq" id="WP_223579732.1">
    <property type="nucleotide sequence ID" value="NZ_BAABFU010000003.1"/>
</dbReference>
<comment type="caution">
    <text evidence="3">The sequence shown here is derived from an EMBL/GenBank/DDBJ whole genome shotgun (WGS) entry which is preliminary data.</text>
</comment>
<keyword evidence="4" id="KW-1185">Reference proteome</keyword>
<dbReference type="Gene3D" id="3.30.9.10">
    <property type="entry name" value="D-Amino Acid Oxidase, subunit A, domain 2"/>
    <property type="match status" value="1"/>
</dbReference>
<dbReference type="Gene3D" id="3.50.50.60">
    <property type="entry name" value="FAD/NAD(P)-binding domain"/>
    <property type="match status" value="1"/>
</dbReference>
<dbReference type="PANTHER" id="PTHR13847">
    <property type="entry name" value="SARCOSINE DEHYDROGENASE-RELATED"/>
    <property type="match status" value="1"/>
</dbReference>
<dbReference type="SUPFAM" id="SSF51905">
    <property type="entry name" value="FAD/NAD(P)-binding domain"/>
    <property type="match status" value="1"/>
</dbReference>
<evidence type="ECO:0000313" key="4">
    <source>
        <dbReference type="Proteomes" id="UP001501294"/>
    </source>
</evidence>
<name>A0ABP8I5L6_9GAMM</name>
<reference evidence="4" key="1">
    <citation type="journal article" date="2019" name="Int. J. Syst. Evol. Microbiol.">
        <title>The Global Catalogue of Microorganisms (GCM) 10K type strain sequencing project: providing services to taxonomists for standard genome sequencing and annotation.</title>
        <authorList>
            <consortium name="The Broad Institute Genomics Platform"/>
            <consortium name="The Broad Institute Genome Sequencing Center for Infectious Disease"/>
            <person name="Wu L."/>
            <person name="Ma J."/>
        </authorList>
    </citation>
    <scope>NUCLEOTIDE SEQUENCE [LARGE SCALE GENOMIC DNA]</scope>
    <source>
        <strain evidence="4">JCM 17727</strain>
    </source>
</reference>
<accession>A0ABP8I5L6</accession>
<evidence type="ECO:0000259" key="2">
    <source>
        <dbReference type="Pfam" id="PF01266"/>
    </source>
</evidence>
<dbReference type="InterPro" id="IPR006076">
    <property type="entry name" value="FAD-dep_OxRdtase"/>
</dbReference>
<sequence length="428" mass="47944">MSALYPDTYYAATRNQTITSDEFVDNQEVETCIVGGGYAGLMTALGLVERGHTNIAIVDKHGIGYGCSGRNGGLVFAGYSLGAKALVKQVGLEQAKVLYQFTQAAVSLIRRRVVQYTINCDLVDKGALWANWFKDQSMLHDEQTFMRDTIGVKWDYIPPEELSGMLKSDQYHGALFEPNAMHFHPLNYALGIAKELQKQGVKIHQECEVLDIDYQSATKQIKTSQGTIKAKNIVVAGGGYIGDLFKPVSSSILPIATYVMTTEPLGERLLDAIQTPSAVYDTRFAFDYYRPLRDSRILWGGRIHARKAKPKDLNHMLKRDMLKVFPQLEGVKVDYDWHGWMAYARHQMAQIGEVAPNVWYNTGFGGHGVAPTTAAGEIVAAAITGENDHYKRFQPWGLPWNGGVFGPSAAQLSYWWYQLKDWWKEKLE</sequence>
<evidence type="ECO:0000256" key="1">
    <source>
        <dbReference type="ARBA" id="ARBA00023002"/>
    </source>
</evidence>
<feature type="domain" description="FAD dependent oxidoreductase" evidence="2">
    <location>
        <begin position="31"/>
        <end position="381"/>
    </location>
</feature>
<gene>
    <name evidence="3" type="ORF">GCM10023150_19160</name>
</gene>
<organism evidence="3 4">
    <name type="scientific">Kangiella taiwanensis</name>
    <dbReference type="NCBI Taxonomy" id="1079179"/>
    <lineage>
        <taxon>Bacteria</taxon>
        <taxon>Pseudomonadati</taxon>
        <taxon>Pseudomonadota</taxon>
        <taxon>Gammaproteobacteria</taxon>
        <taxon>Kangiellales</taxon>
        <taxon>Kangiellaceae</taxon>
        <taxon>Kangiella</taxon>
    </lineage>
</organism>
<dbReference type="Proteomes" id="UP001501294">
    <property type="component" value="Unassembled WGS sequence"/>
</dbReference>
<dbReference type="Pfam" id="PF01266">
    <property type="entry name" value="DAO"/>
    <property type="match status" value="1"/>
</dbReference>
<evidence type="ECO:0000313" key="3">
    <source>
        <dbReference type="EMBL" id="GAA4351939.1"/>
    </source>
</evidence>
<protein>
    <submittedName>
        <fullName evidence="3">FAD-binding oxidoreductase</fullName>
    </submittedName>
</protein>